<proteinExistence type="predicted"/>
<accession>A0ACC0VD42</accession>
<evidence type="ECO:0000313" key="1">
    <source>
        <dbReference type="EMBL" id="KAI9904219.1"/>
    </source>
</evidence>
<reference evidence="1" key="1">
    <citation type="submission" date="2022-10" db="EMBL/GenBank/DDBJ databases">
        <title>Complete Genome of Trichothecium roseum strain YXFP-22015, a Plant Pathogen Isolated from Citrus.</title>
        <authorList>
            <person name="Wang Y."/>
            <person name="Zhu L."/>
        </authorList>
    </citation>
    <scope>NUCLEOTIDE SEQUENCE</scope>
    <source>
        <strain evidence="1">YXFP-22015</strain>
    </source>
</reference>
<keyword evidence="2" id="KW-1185">Reference proteome</keyword>
<protein>
    <submittedName>
        <fullName evidence="1">Uncharacterized protein</fullName>
    </submittedName>
</protein>
<sequence>MPSRSPSRERYRSRDRSLTRSVDSRSPSRSLSRPPTRRRRRYGSLSRSGSPPSRRNGRHENGSRSRSRGRDRSLSPLAGGTKIVVERLTKNVNEDHLYEIFGQFGQIKDLDLPISRQSGTNRGTAYILFQHGDDAESAIAHLHEAQVDGATINVSIVLPRKNVSPAPPVAQRGANIDPRIPFGAPRGGPGVMGGPGRTRPSPSNRFGPGSDVYRPGSRSPRSRSPAGGPTSRGTGSRYRSRSAYSSSRSRSPPPKRRDRQGNDGRRRTRSSSRSRSYDGHDNRSRSRSLSRNRDHHR</sequence>
<name>A0ACC0VD42_9HYPO</name>
<evidence type="ECO:0000313" key="2">
    <source>
        <dbReference type="Proteomes" id="UP001163324"/>
    </source>
</evidence>
<dbReference type="Proteomes" id="UP001163324">
    <property type="component" value="Chromosome 1"/>
</dbReference>
<gene>
    <name evidence="1" type="ORF">N3K66_000748</name>
</gene>
<dbReference type="EMBL" id="CM047940">
    <property type="protein sequence ID" value="KAI9904219.1"/>
    <property type="molecule type" value="Genomic_DNA"/>
</dbReference>
<organism evidence="1 2">
    <name type="scientific">Trichothecium roseum</name>
    <dbReference type="NCBI Taxonomy" id="47278"/>
    <lineage>
        <taxon>Eukaryota</taxon>
        <taxon>Fungi</taxon>
        <taxon>Dikarya</taxon>
        <taxon>Ascomycota</taxon>
        <taxon>Pezizomycotina</taxon>
        <taxon>Sordariomycetes</taxon>
        <taxon>Hypocreomycetidae</taxon>
        <taxon>Hypocreales</taxon>
        <taxon>Hypocreales incertae sedis</taxon>
        <taxon>Trichothecium</taxon>
    </lineage>
</organism>
<comment type="caution">
    <text evidence="1">The sequence shown here is derived from an EMBL/GenBank/DDBJ whole genome shotgun (WGS) entry which is preliminary data.</text>
</comment>